<reference evidence="2 4" key="2">
    <citation type="submission" date="2018-06" db="EMBL/GenBank/DDBJ databases">
        <authorList>
            <consortium name="Pathogen Informatics"/>
            <person name="Doyle S."/>
        </authorList>
    </citation>
    <scope>NUCLEOTIDE SEQUENCE [LARGE SCALE GENOMIC DNA]</scope>
    <source>
        <strain evidence="2 4">NCTC11212</strain>
    </source>
</reference>
<dbReference type="EMBL" id="UAVR01000013">
    <property type="protein sequence ID" value="SQA90790.1"/>
    <property type="molecule type" value="Genomic_DNA"/>
</dbReference>
<organism evidence="2 4">
    <name type="scientific">Chryseobacterium balustinum</name>
    <dbReference type="NCBI Taxonomy" id="246"/>
    <lineage>
        <taxon>Bacteria</taxon>
        <taxon>Pseudomonadati</taxon>
        <taxon>Bacteroidota</taxon>
        <taxon>Flavobacteriia</taxon>
        <taxon>Flavobacteriales</taxon>
        <taxon>Weeksellaceae</taxon>
        <taxon>Chryseobacterium group</taxon>
        <taxon>Chryseobacterium</taxon>
    </lineage>
</organism>
<dbReference type="EMBL" id="FUZE01000005">
    <property type="protein sequence ID" value="SKB64923.1"/>
    <property type="molecule type" value="Genomic_DNA"/>
</dbReference>
<name>A0AAX2IMP4_9FLAO</name>
<comment type="caution">
    <text evidence="2">The sequence shown here is derived from an EMBL/GenBank/DDBJ whole genome shotgun (WGS) entry which is preliminary data.</text>
</comment>
<dbReference type="SUPFAM" id="SSF48371">
    <property type="entry name" value="ARM repeat"/>
    <property type="match status" value="1"/>
</dbReference>
<accession>A0AAX2IMP4</accession>
<dbReference type="SUPFAM" id="SSF52540">
    <property type="entry name" value="P-loop containing nucleoside triphosphate hydrolases"/>
    <property type="match status" value="1"/>
</dbReference>
<dbReference type="KEGG" id="cbp:EB354_13370"/>
<protein>
    <recommendedName>
        <fullName evidence="5">ATP-binding protein</fullName>
    </recommendedName>
</protein>
<dbReference type="InterPro" id="IPR027417">
    <property type="entry name" value="P-loop_NTPase"/>
</dbReference>
<keyword evidence="3" id="KW-1185">Reference proteome</keyword>
<dbReference type="RefSeq" id="WP_079464817.1">
    <property type="nucleotide sequence ID" value="NZ_CP033934.1"/>
</dbReference>
<reference evidence="1 3" key="1">
    <citation type="submission" date="2017-02" db="EMBL/GenBank/DDBJ databases">
        <authorList>
            <person name="Varghese N."/>
            <person name="Submissions S."/>
        </authorList>
    </citation>
    <scope>NUCLEOTIDE SEQUENCE [LARGE SCALE GENOMIC DNA]</scope>
    <source>
        <strain evidence="1 3">DSM 16775</strain>
    </source>
</reference>
<dbReference type="Proteomes" id="UP000190669">
    <property type="component" value="Unassembled WGS sequence"/>
</dbReference>
<evidence type="ECO:0008006" key="5">
    <source>
        <dbReference type="Google" id="ProtNLM"/>
    </source>
</evidence>
<evidence type="ECO:0000313" key="1">
    <source>
        <dbReference type="EMBL" id="SKB64923.1"/>
    </source>
</evidence>
<proteinExistence type="predicted"/>
<evidence type="ECO:0000313" key="4">
    <source>
        <dbReference type="Proteomes" id="UP000251937"/>
    </source>
</evidence>
<evidence type="ECO:0000313" key="2">
    <source>
        <dbReference type="EMBL" id="SQA90790.1"/>
    </source>
</evidence>
<dbReference type="InterPro" id="IPR016024">
    <property type="entry name" value="ARM-type_fold"/>
</dbReference>
<evidence type="ECO:0000313" key="3">
    <source>
        <dbReference type="Proteomes" id="UP000190669"/>
    </source>
</evidence>
<dbReference type="Gene3D" id="3.40.50.300">
    <property type="entry name" value="P-loop containing nucleotide triphosphate hydrolases"/>
    <property type="match status" value="1"/>
</dbReference>
<dbReference type="Proteomes" id="UP000251937">
    <property type="component" value="Unassembled WGS sequence"/>
</dbReference>
<sequence length="2021" mass="235264">MDNEIISAKGERAAMGGYLPQFDEFAWFVYLNLINKNLSWIKVADPEAEKLDDIQYSTSSEVHAYQVKWTISEANISYTIFTNLLPVIFSSWQNLKRINVNKKVIPHLITNKKLSENDTIKVGNNKIGSFHDFIKEVWKKLRNKNTISDKWKPVLEDLKKILNVEEKEFNEFVECFDFHYNYKQREFSVAKSKYLREDSDLQDLSRFIIEKVASPVRLVEFSRLQIIQELGWEDRFKTTFNHDIVIDRKKYQPITSSLELLDSKVNDLESGYIFLSGGPGSGKSTLLNQWSKASSTRVIKYYAFDFANPSSHLNYYERGNAIHLFFDLVFQIKEAGIYKRDILPYKDLVFLKDVFYEQIKYIGEEYNESQQKTIIIIDGLDHVPREYKSASTSFLRELPLPATLPNGVIIILGSQSYDLSDIPQEVKSEYQNSERTIKIDSLRKEDVYNYIDNADFIAEITIGIKSKIYEKSQGHPLYLSYLAEKLSRIESLEEAIDPLPTIEGDIDNYYKKIWEPINQDENLVSFLGLITRIKGLINIGFLQEWSFERATHKSFNEKAKILFNEENKALSFFHNSFKQFLLTQTAINYLNKDFDFSLHRSYHKQLAEYYDKSIIEPKWNQNYHLFESEDYDTFLSVATPEDFTDQLLNFRPTDEIKKDINLGIEISRKQNSLIVLLKYLFCSAEIERRLFNIDPASLTEELLQINKFSEAVGYLRSGNVLHCSESYALKASRIFFNSGYKSEAELLYNLAYPEVITNQKILIENSHNYRETKDSLEEWVATAAYFESIDNILLAVNSIEFSNDSENNRFEEKDSDLRIQILESLGHSIIQQNKWDDFTKILSSINTKTKKGKNAIFHLFQNAIEECIDTNDNNRAIEFISSIKKHFTIQSTTPIGRIYIADLIFKVTQDTNEVWEWIKNIEHPSKTTTKEIDLGYSDSLDPFIPLIKFNKLLNLCNKGVSITSAIPSAASGSDEEVLVEFERMLCLISQVLSEGIMGSFSGEITQRMIPVVKFYYKKISPRNSYWYKIQQCKEEYFDLLIHAVSLTGKENINKIAHQLFLEFDSNKKYWNSKTQRHIVSSLIEEDYSKDICLERLQTIESFMLDNHDIDGRVRECIDQANIYFQINESNESEKWLKQAIQESIGIGYRKDYQFNTWIRWLRKINKVNPTGASDRIVWFLSHLNHIKETTEGRAYWDASEDLLEVGFENNLNDGVQQSNWQIKNGLIDFNEALALFIKYFIKQINTEQNYNSAIYLYCDLYLFSSESTSIELLTGILKKGIEICGENFFKNQLSYILDSININAFDAERIYLLKEIDNFFVTHNLNTIDYFPDFTLPNGSEKTDSSSNELVLKPDYKRLSENQVLEHIKNYEDFKEMLQNEDKGNSYFNWSKVIDKLEPIISLDNIKDINSFAKITKRESIFYSKMSEIALNKGNSDLAKDLAEKSIELSSESGWVKHYDGGSRIEAFNALKKVDSSKATKKAFEVFSYNVIETDYPSSYFYDLRDIMGLLTESFPEVEIWNEIFEYLQRLMSNSTPSADLPLLESLDIPSEKIYVDYLVELLKSPVNIVREKAIILFAKCIAAYNEYASNYLMERKLNDYSIIEIIVSLFHLNPEKAVDFVTILEEYAVSKDFEIRNDAIEILEFLGKDIPQIRFNALPAIYSLEIPEIKSLKLGRKNDSYFPASDVNNPNDLIRPFGYIINYISRISELDKSNLLVRTQSLMKELGNENEWTIESEKEIRSHLEEINLKYSFHRPRVITALRAMMQLATELIDSHTCYNEELREILISKDKSVPFFHTIKKPTFIPKIEKDKFVRKDWIDNIEDNVRLQEASFIIYDNGFKIIGEYNIIKNLDWGSPSEEFSSQITVSDSIDDSEAYIFGTVFHKLSDNYHNLRGGGHFIIIHRDHRFNQFDIKSRWIALNPVLARHLDWIPEPTKLFAWKNKSGELMVESIYWANGNMNMTPMKDGEVGEGWFVIASDKAIAEIQTVEEKLFFQKKLVKSIYDDSELIENEKITTFEL</sequence>
<gene>
    <name evidence="2" type="ORF">NCTC11212_02688</name>
    <name evidence="1" type="ORF">SAMN05421800_10561</name>
</gene>